<sequence length="110" mass="11500">MPRIYPPASSAQLAPTPQLAQRTLLLDLAPATCRLRCGFLPATASPRLSCRQLALSFHCQGFPRLPVTQLGLGSAAPRLSPPASDSGAAARCLLHLPPQALASLPAQRAP</sequence>
<dbReference type="AlphaFoldDB" id="A0A9D4AW02"/>
<accession>A0A9D4AW02</accession>
<dbReference type="Proteomes" id="UP000827986">
    <property type="component" value="Unassembled WGS sequence"/>
</dbReference>
<keyword evidence="2" id="KW-1185">Reference proteome</keyword>
<organism evidence="1 2">
    <name type="scientific">Mauremys mutica</name>
    <name type="common">yellowpond turtle</name>
    <dbReference type="NCBI Taxonomy" id="74926"/>
    <lineage>
        <taxon>Eukaryota</taxon>
        <taxon>Metazoa</taxon>
        <taxon>Chordata</taxon>
        <taxon>Craniata</taxon>
        <taxon>Vertebrata</taxon>
        <taxon>Euteleostomi</taxon>
        <taxon>Archelosauria</taxon>
        <taxon>Testudinata</taxon>
        <taxon>Testudines</taxon>
        <taxon>Cryptodira</taxon>
        <taxon>Durocryptodira</taxon>
        <taxon>Testudinoidea</taxon>
        <taxon>Geoemydidae</taxon>
        <taxon>Geoemydinae</taxon>
        <taxon>Mauremys</taxon>
    </lineage>
</organism>
<reference evidence="1" key="1">
    <citation type="submission" date="2021-09" db="EMBL/GenBank/DDBJ databases">
        <title>The genome of Mauremys mutica provides insights into the evolution of semi-aquatic lifestyle.</title>
        <authorList>
            <person name="Gong S."/>
            <person name="Gao Y."/>
        </authorList>
    </citation>
    <scope>NUCLEOTIDE SEQUENCE</scope>
    <source>
        <strain evidence="1">MM-2020</strain>
        <tissue evidence="1">Muscle</tissue>
    </source>
</reference>
<proteinExistence type="predicted"/>
<evidence type="ECO:0000313" key="1">
    <source>
        <dbReference type="EMBL" id="KAH1172214.1"/>
    </source>
</evidence>
<dbReference type="EMBL" id="JAHDVG010000483">
    <property type="protein sequence ID" value="KAH1172214.1"/>
    <property type="molecule type" value="Genomic_DNA"/>
</dbReference>
<name>A0A9D4AW02_9SAUR</name>
<protein>
    <submittedName>
        <fullName evidence="1">Uncharacterized protein</fullName>
    </submittedName>
</protein>
<evidence type="ECO:0000313" key="2">
    <source>
        <dbReference type="Proteomes" id="UP000827986"/>
    </source>
</evidence>
<gene>
    <name evidence="1" type="ORF">KIL84_007832</name>
</gene>
<comment type="caution">
    <text evidence="1">The sequence shown here is derived from an EMBL/GenBank/DDBJ whole genome shotgun (WGS) entry which is preliminary data.</text>
</comment>